<organism evidence="1 2">
    <name type="scientific">Paenibacillus taichungensis</name>
    <dbReference type="NCBI Taxonomy" id="484184"/>
    <lineage>
        <taxon>Bacteria</taxon>
        <taxon>Bacillati</taxon>
        <taxon>Bacillota</taxon>
        <taxon>Bacilli</taxon>
        <taxon>Bacillales</taxon>
        <taxon>Paenibacillaceae</taxon>
        <taxon>Paenibacillus</taxon>
    </lineage>
</organism>
<evidence type="ECO:0000313" key="1">
    <source>
        <dbReference type="EMBL" id="RAW10902.1"/>
    </source>
</evidence>
<dbReference type="Proteomes" id="UP000250642">
    <property type="component" value="Unassembled WGS sequence"/>
</dbReference>
<proteinExistence type="predicted"/>
<accession>A0A329QHW4</accession>
<protein>
    <recommendedName>
        <fullName evidence="3">Glycosyltransferase involved in cell wall biosynthesis</fullName>
    </recommendedName>
</protein>
<evidence type="ECO:0000313" key="2">
    <source>
        <dbReference type="Proteomes" id="UP000250642"/>
    </source>
</evidence>
<sequence>MRLTNVVAFCLGDIPSAKVGIVEIMNYLQHEQFINFQFYLTAQLTKEILAEADIIISIRSADSYELDIIKECKRLGKLVIYYLDDDLLNIPLDATSKDYFNTEMVRKNIITIINNSDFLLTNNIHIKRKYESFVNKRAVIIDAPALLIKEVAIEKHSENERECIKIGFSGGIDHKTNIEKFLKRPLNDLKAKYKDGISFEFMGAEPDLGALNYKFIPYKTNYEEYIQEMKNIHWDIGIAILPASDFHASKYFNKYLEYGAIGAAGIYSDVEPYRFVVKNEINGLLVENTEDGWFHGLSYLIDNTVLRRTIAINSRLHLEEKFSVSKIASDCIGELNDLVTFRAQHCNPNEIKLNLGSNKLLFSKVFNIFKSMGYKAPVYIIKKIIEKMWKNNK</sequence>
<dbReference type="AlphaFoldDB" id="A0A329QHW4"/>
<gene>
    <name evidence="1" type="ORF">DC345_26520</name>
</gene>
<dbReference type="RefSeq" id="WP_113055762.1">
    <property type="nucleotide sequence ID" value="NZ_QEVW01000022.1"/>
</dbReference>
<comment type="caution">
    <text evidence="1">The sequence shown here is derived from an EMBL/GenBank/DDBJ whole genome shotgun (WGS) entry which is preliminary data.</text>
</comment>
<evidence type="ECO:0008006" key="3">
    <source>
        <dbReference type="Google" id="ProtNLM"/>
    </source>
</evidence>
<reference evidence="1 2" key="1">
    <citation type="submission" date="2018-04" db="EMBL/GenBank/DDBJ databases">
        <title>Paenibacillus taichungensis Genome sequencing and assembly.</title>
        <authorList>
            <person name="Xu J."/>
            <person name="Rensing C."/>
            <person name="Mazhar H.S."/>
        </authorList>
    </citation>
    <scope>NUCLEOTIDE SEQUENCE [LARGE SCALE GENOMIC DNA]</scope>
    <source>
        <strain evidence="1 2">NC1</strain>
    </source>
</reference>
<dbReference type="Gene3D" id="3.40.50.2000">
    <property type="entry name" value="Glycogen Phosphorylase B"/>
    <property type="match status" value="1"/>
</dbReference>
<dbReference type="SUPFAM" id="SSF53756">
    <property type="entry name" value="UDP-Glycosyltransferase/glycogen phosphorylase"/>
    <property type="match status" value="1"/>
</dbReference>
<dbReference type="EMBL" id="QEVW01000022">
    <property type="protein sequence ID" value="RAW10902.1"/>
    <property type="molecule type" value="Genomic_DNA"/>
</dbReference>
<name>A0A329QHW4_9BACL</name>